<dbReference type="InterPro" id="IPR043128">
    <property type="entry name" value="Rev_trsase/Diguanyl_cyclase"/>
</dbReference>
<dbReference type="InterPro" id="IPR043502">
    <property type="entry name" value="DNA/RNA_pol_sf"/>
</dbReference>
<dbReference type="AlphaFoldDB" id="A0AAD4VGK3"/>
<dbReference type="Gene3D" id="3.10.10.10">
    <property type="entry name" value="HIV Type 1 Reverse Transcriptase, subunit A, domain 1"/>
    <property type="match status" value="1"/>
</dbReference>
<evidence type="ECO:0000313" key="2">
    <source>
        <dbReference type="EMBL" id="KAI5323477.1"/>
    </source>
</evidence>
<dbReference type="Gene3D" id="3.30.70.270">
    <property type="match status" value="1"/>
</dbReference>
<name>A0AAD4VGK3_PRUDU</name>
<dbReference type="InterPro" id="IPR041577">
    <property type="entry name" value="RT_RNaseH_2"/>
</dbReference>
<dbReference type="Proteomes" id="UP001054821">
    <property type="component" value="Chromosome 6"/>
</dbReference>
<dbReference type="Pfam" id="PF17919">
    <property type="entry name" value="RT_RNaseH_2"/>
    <property type="match status" value="1"/>
</dbReference>
<sequence length="256" mass="29382">MAPAKLKELKTQLQELIDKGFIPPSFPPWGAPVLFKKEDVTMSEELFKQLKGAKVFSKSDLRLGYHQLRVRKGYVPKTACRMRVFRCYGDRFVTVCLDDILVYSKRQKAHMKYLNVVLRTLRRKQLYAKLSKCLCWVDKVSFLGHMNSAEGILLILKKIEAVVNWLRPTSVTEIQSFLNKCEESFIELKTRLTTTSISALQDVSGNFVIYNVALQQGLGFVLIQHGRVSAYASRQLKKHELNYPTHDLERATVILA</sequence>
<keyword evidence="3" id="KW-1185">Reference proteome</keyword>
<comment type="caution">
    <text evidence="2">The sequence shown here is derived from an EMBL/GenBank/DDBJ whole genome shotgun (WGS) entry which is preliminary data.</text>
</comment>
<dbReference type="CDD" id="cd01647">
    <property type="entry name" value="RT_LTR"/>
    <property type="match status" value="1"/>
</dbReference>
<protein>
    <recommendedName>
        <fullName evidence="1">Reverse transcriptase/retrotransposon-derived protein RNase H-like domain-containing protein</fullName>
    </recommendedName>
</protein>
<gene>
    <name evidence="2" type="ORF">L3X38_032549</name>
</gene>
<proteinExistence type="predicted"/>
<dbReference type="SUPFAM" id="SSF56672">
    <property type="entry name" value="DNA/RNA polymerases"/>
    <property type="match status" value="1"/>
</dbReference>
<feature type="domain" description="Reverse transcriptase/retrotransposon-derived protein RNase H-like" evidence="1">
    <location>
        <begin position="179"/>
        <end position="255"/>
    </location>
</feature>
<dbReference type="EMBL" id="JAJFAZ020000006">
    <property type="protein sequence ID" value="KAI5323477.1"/>
    <property type="molecule type" value="Genomic_DNA"/>
</dbReference>
<accession>A0AAD4VGK3</accession>
<dbReference type="PANTHER" id="PTHR24559">
    <property type="entry name" value="TRANSPOSON TY3-I GAG-POL POLYPROTEIN"/>
    <property type="match status" value="1"/>
</dbReference>
<reference evidence="2 3" key="1">
    <citation type="journal article" date="2022" name="G3 (Bethesda)">
        <title>Whole-genome sequence and methylome profiling of the almond [Prunus dulcis (Mill.) D.A. Webb] cultivar 'Nonpareil'.</title>
        <authorList>
            <person name="D'Amico-Willman K.M."/>
            <person name="Ouma W.Z."/>
            <person name="Meulia T."/>
            <person name="Sideli G.M."/>
            <person name="Gradziel T.M."/>
            <person name="Fresnedo-Ramirez J."/>
        </authorList>
    </citation>
    <scope>NUCLEOTIDE SEQUENCE [LARGE SCALE GENOMIC DNA]</scope>
    <source>
        <strain evidence="2">Clone GOH B32 T37-40</strain>
    </source>
</reference>
<evidence type="ECO:0000259" key="1">
    <source>
        <dbReference type="Pfam" id="PF17919"/>
    </source>
</evidence>
<organism evidence="2 3">
    <name type="scientific">Prunus dulcis</name>
    <name type="common">Almond</name>
    <name type="synonym">Amygdalus dulcis</name>
    <dbReference type="NCBI Taxonomy" id="3755"/>
    <lineage>
        <taxon>Eukaryota</taxon>
        <taxon>Viridiplantae</taxon>
        <taxon>Streptophyta</taxon>
        <taxon>Embryophyta</taxon>
        <taxon>Tracheophyta</taxon>
        <taxon>Spermatophyta</taxon>
        <taxon>Magnoliopsida</taxon>
        <taxon>eudicotyledons</taxon>
        <taxon>Gunneridae</taxon>
        <taxon>Pentapetalae</taxon>
        <taxon>rosids</taxon>
        <taxon>fabids</taxon>
        <taxon>Rosales</taxon>
        <taxon>Rosaceae</taxon>
        <taxon>Amygdaloideae</taxon>
        <taxon>Amygdaleae</taxon>
        <taxon>Prunus</taxon>
    </lineage>
</organism>
<dbReference type="FunFam" id="3.30.70.270:FF:000003">
    <property type="entry name" value="Transposon Ty3-G Gag-Pol polyprotein"/>
    <property type="match status" value="1"/>
</dbReference>
<dbReference type="InterPro" id="IPR053134">
    <property type="entry name" value="RNA-dir_DNA_polymerase"/>
</dbReference>
<evidence type="ECO:0000313" key="3">
    <source>
        <dbReference type="Proteomes" id="UP001054821"/>
    </source>
</evidence>
<dbReference type="PANTHER" id="PTHR24559:SF444">
    <property type="entry name" value="REVERSE TRANSCRIPTASE DOMAIN-CONTAINING PROTEIN"/>
    <property type="match status" value="1"/>
</dbReference>